<evidence type="ECO:0000313" key="4">
    <source>
        <dbReference type="Proteomes" id="UP000263642"/>
    </source>
</evidence>
<organism evidence="2 4">
    <name type="scientific">Gimesia maris</name>
    <dbReference type="NCBI Taxonomy" id="122"/>
    <lineage>
        <taxon>Bacteria</taxon>
        <taxon>Pseudomonadati</taxon>
        <taxon>Planctomycetota</taxon>
        <taxon>Planctomycetia</taxon>
        <taxon>Planctomycetales</taxon>
        <taxon>Planctomycetaceae</taxon>
        <taxon>Gimesia</taxon>
    </lineage>
</organism>
<dbReference type="EMBL" id="DQAY01000078">
    <property type="protein sequence ID" value="HCO24021.1"/>
    <property type="molecule type" value="Genomic_DNA"/>
</dbReference>
<gene>
    <name evidence="2" type="ORF">DIT97_13585</name>
    <name evidence="3" type="ORF">GmarT_42520</name>
</gene>
<dbReference type="EMBL" id="CP042910">
    <property type="protein sequence ID" value="QEG18365.1"/>
    <property type="molecule type" value="Genomic_DNA"/>
</dbReference>
<reference evidence="3 5" key="2">
    <citation type="submission" date="2019-08" db="EMBL/GenBank/DDBJ databases">
        <title>Deep-cultivation of Planctomycetes and their phenomic and genomic characterization uncovers novel biology.</title>
        <authorList>
            <person name="Wiegand S."/>
            <person name="Jogler M."/>
            <person name="Boedeker C."/>
            <person name="Pinto D."/>
            <person name="Vollmers J."/>
            <person name="Rivas-Marin E."/>
            <person name="Kohn T."/>
            <person name="Peeters S.H."/>
            <person name="Heuer A."/>
            <person name="Rast P."/>
            <person name="Oberbeckmann S."/>
            <person name="Bunk B."/>
            <person name="Jeske O."/>
            <person name="Meyerdierks A."/>
            <person name="Storesund J.E."/>
            <person name="Kallscheuer N."/>
            <person name="Luecker S."/>
            <person name="Lage O.M."/>
            <person name="Pohl T."/>
            <person name="Merkel B.J."/>
            <person name="Hornburger P."/>
            <person name="Mueller R.-W."/>
            <person name="Bruemmer F."/>
            <person name="Labrenz M."/>
            <person name="Spormann A.M."/>
            <person name="Op den Camp H."/>
            <person name="Overmann J."/>
            <person name="Amann R."/>
            <person name="Jetten M.S.M."/>
            <person name="Mascher T."/>
            <person name="Medema M.H."/>
            <person name="Devos D.P."/>
            <person name="Kaster A.-K."/>
            <person name="Ovreas L."/>
            <person name="Rohde M."/>
            <person name="Galperin M.Y."/>
            <person name="Jogler C."/>
        </authorList>
    </citation>
    <scope>NUCLEOTIDE SEQUENCE [LARGE SCALE GENOMIC DNA]</scope>
    <source>
        <strain evidence="3 5">DSM 8797</strain>
    </source>
</reference>
<evidence type="ECO:0000313" key="3">
    <source>
        <dbReference type="EMBL" id="QEG18365.1"/>
    </source>
</evidence>
<sequence length="243" mass="27664">MKFKSFLMAVFSLSLALALMAAEPEQAATDKKTQGLEFDGKNSYVTFPHIELEEYPEFTIEAWVKDWSGRICCQGKQGDPENSIWISIRAKGHSTGWESDNGMNHSIPVDPNSIEGWDHIAMVYDEFQQSLYLNGKLIHQTTAPAPGPFDESRLFFLGAQEKWEDTQTKPAALFGKGVMRMFRISKVARYDKEFEPADRFKSDAETVVLFDFAKPEKDMLFDASPNKNNGIIYNARWVDLKQD</sequence>
<keyword evidence="1" id="KW-0732">Signal</keyword>
<protein>
    <submittedName>
        <fullName evidence="2">LamG domain-containing protein</fullName>
    </submittedName>
</protein>
<dbReference type="Proteomes" id="UP000263642">
    <property type="component" value="Unassembled WGS sequence"/>
</dbReference>
<dbReference type="SUPFAM" id="SSF49899">
    <property type="entry name" value="Concanavalin A-like lectins/glucanases"/>
    <property type="match status" value="1"/>
</dbReference>
<dbReference type="Proteomes" id="UP000322887">
    <property type="component" value="Chromosome"/>
</dbReference>
<dbReference type="InterPro" id="IPR013320">
    <property type="entry name" value="ConA-like_dom_sf"/>
</dbReference>
<dbReference type="RefSeq" id="WP_002644043.1">
    <property type="nucleotide sequence ID" value="NZ_CAXBMG010000086.1"/>
</dbReference>
<proteinExistence type="predicted"/>
<reference evidence="2 4" key="1">
    <citation type="journal article" date="2018" name="Nat. Biotechnol.">
        <title>A standardized bacterial taxonomy based on genome phylogeny substantially revises the tree of life.</title>
        <authorList>
            <person name="Parks D.H."/>
            <person name="Chuvochina M."/>
            <person name="Waite D.W."/>
            <person name="Rinke C."/>
            <person name="Skarshewski A."/>
            <person name="Chaumeil P.A."/>
            <person name="Hugenholtz P."/>
        </authorList>
    </citation>
    <scope>NUCLEOTIDE SEQUENCE [LARGE SCALE GENOMIC DNA]</scope>
    <source>
        <strain evidence="2">UBA9375</strain>
    </source>
</reference>
<accession>A0A3D3R587</accession>
<evidence type="ECO:0000313" key="2">
    <source>
        <dbReference type="EMBL" id="HCO24021.1"/>
    </source>
</evidence>
<dbReference type="Gene3D" id="2.60.120.200">
    <property type="match status" value="1"/>
</dbReference>
<dbReference type="Pfam" id="PF13385">
    <property type="entry name" value="Laminin_G_3"/>
    <property type="match status" value="1"/>
</dbReference>
<evidence type="ECO:0000313" key="5">
    <source>
        <dbReference type="Proteomes" id="UP000322887"/>
    </source>
</evidence>
<keyword evidence="5" id="KW-1185">Reference proteome</keyword>
<feature type="signal peptide" evidence="1">
    <location>
        <begin position="1"/>
        <end position="21"/>
    </location>
</feature>
<name>A0A3D3R587_9PLAN</name>
<feature type="chain" id="PRO_5017655686" evidence="1">
    <location>
        <begin position="22"/>
        <end position="243"/>
    </location>
</feature>
<evidence type="ECO:0000256" key="1">
    <source>
        <dbReference type="SAM" id="SignalP"/>
    </source>
</evidence>
<dbReference type="AlphaFoldDB" id="A0A3D3R587"/>
<dbReference type="GeneID" id="98648727"/>